<keyword evidence="3" id="KW-1185">Reference proteome</keyword>
<name>A0A5R9EFC1_9ACTN</name>
<sequence length="213" mass="20705">MTQRPAHLRLPMAGAAALALTCLAMSPASAAGTTLDMACQASPPIGSAQTFDLSAGVDASAPDTVTPGGSLSVTLAPEPMTVPGSVSGYTVKSIKNITLKAPLPTNATLTGARLTGGSGIGSGTPTVSVSGGEIVMSVPGPIGGGRSFTLPALTMDLTAGTSGGAVETRLAGSSYSSPGLTFTASVPILFVTVSVPTACYPSPNPVLTSTAIG</sequence>
<evidence type="ECO:0000313" key="3">
    <source>
        <dbReference type="Proteomes" id="UP000305921"/>
    </source>
</evidence>
<proteinExistence type="predicted"/>
<protein>
    <submittedName>
        <fullName evidence="2">Cyclodehydratase</fullName>
    </submittedName>
</protein>
<gene>
    <name evidence="2" type="ORF">FEF34_37045</name>
</gene>
<organism evidence="2 3">
    <name type="scientific">Streptomyces marianii</name>
    <dbReference type="NCBI Taxonomy" id="1817406"/>
    <lineage>
        <taxon>Bacteria</taxon>
        <taxon>Bacillati</taxon>
        <taxon>Actinomycetota</taxon>
        <taxon>Actinomycetes</taxon>
        <taxon>Kitasatosporales</taxon>
        <taxon>Streptomycetaceae</taxon>
        <taxon>Streptomyces</taxon>
    </lineage>
</organism>
<evidence type="ECO:0000313" key="2">
    <source>
        <dbReference type="EMBL" id="TLQ47787.1"/>
    </source>
</evidence>
<dbReference type="OrthoDB" id="3820986at2"/>
<reference evidence="2 3" key="1">
    <citation type="submission" date="2019-05" db="EMBL/GenBank/DDBJ databases">
        <title>Streptomyces marianii sp. nov., a novel marine actinomycete from southern coast of India.</title>
        <authorList>
            <person name="Iniyan A.M."/>
            <person name="Wink J."/>
            <person name="Ramprasad E."/>
            <person name="Ramana C.V."/>
            <person name="Bunk B."/>
            <person name="Sproer C."/>
            <person name="Joseph F.-J.R.S."/>
            <person name="Vincent S.G.P."/>
        </authorList>
    </citation>
    <scope>NUCLEOTIDE SEQUENCE [LARGE SCALE GENOMIC DNA]</scope>
    <source>
        <strain evidence="2 3">ICN19</strain>
    </source>
</reference>
<keyword evidence="1" id="KW-0732">Signal</keyword>
<dbReference type="AlphaFoldDB" id="A0A5R9EFC1"/>
<dbReference type="EMBL" id="VAWE01000001">
    <property type="protein sequence ID" value="TLQ47787.1"/>
    <property type="molecule type" value="Genomic_DNA"/>
</dbReference>
<dbReference type="RefSeq" id="WP_138057067.1">
    <property type="nucleotide sequence ID" value="NZ_VAWE01000001.1"/>
</dbReference>
<feature type="signal peptide" evidence="1">
    <location>
        <begin position="1"/>
        <end position="30"/>
    </location>
</feature>
<feature type="chain" id="PRO_5024421467" evidence="1">
    <location>
        <begin position="31"/>
        <end position="213"/>
    </location>
</feature>
<evidence type="ECO:0000256" key="1">
    <source>
        <dbReference type="SAM" id="SignalP"/>
    </source>
</evidence>
<dbReference type="Proteomes" id="UP000305921">
    <property type="component" value="Unassembled WGS sequence"/>
</dbReference>
<accession>A0A5R9EFC1</accession>
<comment type="caution">
    <text evidence="2">The sequence shown here is derived from an EMBL/GenBank/DDBJ whole genome shotgun (WGS) entry which is preliminary data.</text>
</comment>